<comment type="caution">
    <text evidence="2">The sequence shown here is derived from an EMBL/GenBank/DDBJ whole genome shotgun (WGS) entry which is preliminary data.</text>
</comment>
<keyword evidence="3" id="KW-1185">Reference proteome</keyword>
<gene>
    <name evidence="2" type="ORF">DID88_004989</name>
</gene>
<evidence type="ECO:0000256" key="1">
    <source>
        <dbReference type="SAM" id="MobiDB-lite"/>
    </source>
</evidence>
<protein>
    <submittedName>
        <fullName evidence="2">Uncharacterized protein</fullName>
    </submittedName>
</protein>
<evidence type="ECO:0000313" key="2">
    <source>
        <dbReference type="EMBL" id="RAL62423.1"/>
    </source>
</evidence>
<name>A0A395ISQ8_9HELO</name>
<proteinExistence type="predicted"/>
<dbReference type="AlphaFoldDB" id="A0A395ISQ8"/>
<reference evidence="2 3" key="1">
    <citation type="submission" date="2018-06" db="EMBL/GenBank/DDBJ databases">
        <title>Genome Sequence of the Brown Rot Fungal Pathogen Monilinia fructigena.</title>
        <authorList>
            <person name="Landi L."/>
            <person name="De Miccolis Angelini R.M."/>
            <person name="Pollastro S."/>
            <person name="Abate D."/>
            <person name="Faretra F."/>
            <person name="Romanazzi G."/>
        </authorList>
    </citation>
    <scope>NUCLEOTIDE SEQUENCE [LARGE SCALE GENOMIC DNA]</scope>
    <source>
        <strain evidence="2 3">Mfrg269</strain>
    </source>
</reference>
<accession>A0A395ISQ8</accession>
<dbReference type="Proteomes" id="UP000249056">
    <property type="component" value="Unassembled WGS sequence"/>
</dbReference>
<feature type="region of interest" description="Disordered" evidence="1">
    <location>
        <begin position="199"/>
        <end position="222"/>
    </location>
</feature>
<dbReference type="EMBL" id="QKRW01000024">
    <property type="protein sequence ID" value="RAL62423.1"/>
    <property type="molecule type" value="Genomic_DNA"/>
</dbReference>
<organism evidence="2 3">
    <name type="scientific">Monilinia fructigena</name>
    <dbReference type="NCBI Taxonomy" id="38457"/>
    <lineage>
        <taxon>Eukaryota</taxon>
        <taxon>Fungi</taxon>
        <taxon>Dikarya</taxon>
        <taxon>Ascomycota</taxon>
        <taxon>Pezizomycotina</taxon>
        <taxon>Leotiomycetes</taxon>
        <taxon>Helotiales</taxon>
        <taxon>Sclerotiniaceae</taxon>
        <taxon>Monilinia</taxon>
    </lineage>
</organism>
<sequence>MPLQPTAILDLTWSCYKTDERSRLLEILRGGLQFDKTAKKNDLEPELKALSISKNEFEAANDMTRCVNLHKLAYLIMSSLLNMNSSGPSQEPEKDVHRLPLPSLLNNTWKAFEHGSYNTIFQFQEFSGIISNTISAVSSAVETTKISRLLKQNAPSNVFEILPKDPEMLEKFSDSNDYTSFPDYESTLGLGLENLTRFSPGPSLPRNLQQRPKRNTGRASFPYQKTQDTMPALWNILHMLYTAYDLASTIIQATKFLARKDVKAHKAQIDQNKGLMESAAQILEAVVEKSKGIKDGLDESGWIDRVLESMEVGGSGEQLRSLVGENFVEEWAGFVVEGWRESVTGLGLLKV</sequence>
<evidence type="ECO:0000313" key="3">
    <source>
        <dbReference type="Proteomes" id="UP000249056"/>
    </source>
</evidence>
<dbReference type="OrthoDB" id="1874341at2759"/>